<dbReference type="GO" id="GO:0004497">
    <property type="term" value="F:monooxygenase activity"/>
    <property type="evidence" value="ECO:0007669"/>
    <property type="project" value="UniProtKB-KW"/>
</dbReference>
<keyword evidence="4" id="KW-0479">Metal-binding</keyword>
<dbReference type="CDD" id="cd11065">
    <property type="entry name" value="CYP64-like"/>
    <property type="match status" value="1"/>
</dbReference>
<evidence type="ECO:0000256" key="8">
    <source>
        <dbReference type="SAM" id="SignalP"/>
    </source>
</evidence>
<organism evidence="9 10">
    <name type="scientific">Aspergillus pseudoviridinutans</name>
    <dbReference type="NCBI Taxonomy" id="1517512"/>
    <lineage>
        <taxon>Eukaryota</taxon>
        <taxon>Fungi</taxon>
        <taxon>Dikarya</taxon>
        <taxon>Ascomycota</taxon>
        <taxon>Pezizomycotina</taxon>
        <taxon>Eurotiomycetes</taxon>
        <taxon>Eurotiomycetidae</taxon>
        <taxon>Eurotiales</taxon>
        <taxon>Aspergillaceae</taxon>
        <taxon>Aspergillus</taxon>
        <taxon>Aspergillus subgen. Fumigati</taxon>
    </lineage>
</organism>
<dbReference type="GO" id="GO:0020037">
    <property type="term" value="F:heme binding"/>
    <property type="evidence" value="ECO:0007669"/>
    <property type="project" value="InterPro"/>
</dbReference>
<dbReference type="InterPro" id="IPR002401">
    <property type="entry name" value="Cyt_P450_E_grp-I"/>
</dbReference>
<dbReference type="PANTHER" id="PTHR46300:SF1">
    <property type="entry name" value="P450, PUTATIVE (EUROFUNG)-RELATED"/>
    <property type="match status" value="1"/>
</dbReference>
<dbReference type="Pfam" id="PF00067">
    <property type="entry name" value="p450"/>
    <property type="match status" value="1"/>
</dbReference>
<dbReference type="Gene3D" id="1.10.630.10">
    <property type="entry name" value="Cytochrome P450"/>
    <property type="match status" value="1"/>
</dbReference>
<dbReference type="PANTHER" id="PTHR46300">
    <property type="entry name" value="P450, PUTATIVE (EUROFUNG)-RELATED-RELATED"/>
    <property type="match status" value="1"/>
</dbReference>
<dbReference type="InterPro" id="IPR036396">
    <property type="entry name" value="Cyt_P450_sf"/>
</dbReference>
<dbReference type="GO" id="GO:0005506">
    <property type="term" value="F:iron ion binding"/>
    <property type="evidence" value="ECO:0007669"/>
    <property type="project" value="InterPro"/>
</dbReference>
<dbReference type="GO" id="GO:0016705">
    <property type="term" value="F:oxidoreductase activity, acting on paired donors, with incorporation or reduction of molecular oxygen"/>
    <property type="evidence" value="ECO:0007669"/>
    <property type="project" value="InterPro"/>
</dbReference>
<dbReference type="GeneID" id="67002038"/>
<evidence type="ECO:0000313" key="9">
    <source>
        <dbReference type="EMBL" id="GIJ84579.1"/>
    </source>
</evidence>
<keyword evidence="7" id="KW-0503">Monooxygenase</keyword>
<dbReference type="AlphaFoldDB" id="A0A9P3ER40"/>
<comment type="similarity">
    <text evidence="2">Belongs to the cytochrome P450 family.</text>
</comment>
<dbReference type="OrthoDB" id="1470350at2759"/>
<gene>
    <name evidence="9" type="ORF">Asppvi_003426</name>
</gene>
<comment type="caution">
    <text evidence="9">The sequence shown here is derived from an EMBL/GenBank/DDBJ whole genome shotgun (WGS) entry which is preliminary data.</text>
</comment>
<dbReference type="InterPro" id="IPR050364">
    <property type="entry name" value="Cytochrome_P450_fung"/>
</dbReference>
<dbReference type="InterPro" id="IPR001128">
    <property type="entry name" value="Cyt_P450"/>
</dbReference>
<dbReference type="GO" id="GO:0044283">
    <property type="term" value="P:small molecule biosynthetic process"/>
    <property type="evidence" value="ECO:0007669"/>
    <property type="project" value="UniProtKB-ARBA"/>
</dbReference>
<dbReference type="PRINTS" id="PR00463">
    <property type="entry name" value="EP450I"/>
</dbReference>
<feature type="signal peptide" evidence="8">
    <location>
        <begin position="1"/>
        <end position="25"/>
    </location>
</feature>
<evidence type="ECO:0000256" key="5">
    <source>
        <dbReference type="ARBA" id="ARBA00023002"/>
    </source>
</evidence>
<proteinExistence type="inferred from homology"/>
<evidence type="ECO:0008006" key="11">
    <source>
        <dbReference type="Google" id="ProtNLM"/>
    </source>
</evidence>
<dbReference type="EMBL" id="BHVY01000002">
    <property type="protein sequence ID" value="GIJ84579.1"/>
    <property type="molecule type" value="Genomic_DNA"/>
</dbReference>
<evidence type="ECO:0000256" key="6">
    <source>
        <dbReference type="ARBA" id="ARBA00023004"/>
    </source>
</evidence>
<dbReference type="RefSeq" id="XP_043155326.1">
    <property type="nucleotide sequence ID" value="XM_043299391.1"/>
</dbReference>
<evidence type="ECO:0000256" key="2">
    <source>
        <dbReference type="ARBA" id="ARBA00010617"/>
    </source>
</evidence>
<evidence type="ECO:0000256" key="7">
    <source>
        <dbReference type="ARBA" id="ARBA00023033"/>
    </source>
</evidence>
<dbReference type="SUPFAM" id="SSF48264">
    <property type="entry name" value="Cytochrome P450"/>
    <property type="match status" value="1"/>
</dbReference>
<evidence type="ECO:0000256" key="3">
    <source>
        <dbReference type="ARBA" id="ARBA00022617"/>
    </source>
</evidence>
<reference evidence="9 10" key="1">
    <citation type="submission" date="2018-10" db="EMBL/GenBank/DDBJ databases">
        <title>Pan-genome distribution and transcriptional activeness of fungal secondary metabolism genes in Aspergillus section Fumigati.</title>
        <authorList>
            <person name="Takahashi H."/>
            <person name="Umemura M."/>
            <person name="Ninomiya A."/>
            <person name="Kusuya Y."/>
            <person name="Urayama S."/>
            <person name="Shimizu M."/>
            <person name="Watanabe A."/>
            <person name="Kamei K."/>
            <person name="Yaguchi T."/>
            <person name="Hagiwara D."/>
        </authorList>
    </citation>
    <scope>NUCLEOTIDE SEQUENCE [LARGE SCALE GENOMIC DNA]</scope>
    <source>
        <strain evidence="9 10">IFM 55266</strain>
    </source>
</reference>
<keyword evidence="8" id="KW-0732">Signal</keyword>
<evidence type="ECO:0000256" key="4">
    <source>
        <dbReference type="ARBA" id="ARBA00022723"/>
    </source>
</evidence>
<keyword evidence="10" id="KW-1185">Reference proteome</keyword>
<feature type="chain" id="PRO_5040294200" description="Cytochrome P450" evidence="8">
    <location>
        <begin position="26"/>
        <end position="660"/>
    </location>
</feature>
<sequence length="660" mass="75973">MSLNNILSGIAFLLILRLLFEYHRGRKLPPGPRRLPLIGNIHQVPKDHPWRVYDQWSKKYGPLMSAQFGRQTMILIADANIARELLDKRGSIYSDRPRMVMAGENLTKGMHLLMRQYDERYRLHQRMEAPVLSPRASPTYFPLQDLESKQLLHDLLSSNDFCKHFERFSSSLGYSLAYGIRLPTGDEQDIQDLRRILHNFTYAARPGTWIIDAIPLLNHLPACLAPWKRTAEELFQLEAALHLKNMDIGLKRKSWNWTKEFAKTKQAQEMDKLEFAYDVGILTDAAYETTATVMRVFVLAALAYPSFIAKAQKELDDVVGPDRLPTLSDKENLPYIQALIEETLRWRSIVPGGVPHASAKEDTYLGYEIPKGATIVALHWSMSMHEGHFENPMEFHPERWLNSEPEGRFTNFFGPKAIDDMAFNSGFVSVPDPFAALFVPRSERAKIVIEKEWEDTEKDLNVLMDSIREQQRSIGLDFVPKALREFSTDPEDPPFLYYLVESKDCPSTREGFRTRLQDGESFESDFINASKEECQKWALDKWLQPIKFNFIEQSIIAIADERSAQDGTLLMSFYFGEDAPDEPPMEFNGYGPLPPKGNTWYDFRIHHNAAQLFHASVLFTEPDILFPNYFGRPDKFTDETGVFDVLKAWKHTEESSDKDG</sequence>
<keyword evidence="6" id="KW-0408">Iron</keyword>
<evidence type="ECO:0000313" key="10">
    <source>
        <dbReference type="Proteomes" id="UP001043456"/>
    </source>
</evidence>
<name>A0A9P3ER40_9EURO</name>
<protein>
    <recommendedName>
        <fullName evidence="11">Cytochrome P450</fullName>
    </recommendedName>
</protein>
<accession>A0A9P3ER40</accession>
<keyword evidence="3" id="KW-0349">Heme</keyword>
<comment type="cofactor">
    <cofactor evidence="1">
        <name>heme</name>
        <dbReference type="ChEBI" id="CHEBI:30413"/>
    </cofactor>
</comment>
<keyword evidence="5" id="KW-0560">Oxidoreductase</keyword>
<evidence type="ECO:0000256" key="1">
    <source>
        <dbReference type="ARBA" id="ARBA00001971"/>
    </source>
</evidence>
<dbReference type="Proteomes" id="UP001043456">
    <property type="component" value="Unassembled WGS sequence"/>
</dbReference>